<evidence type="ECO:0000313" key="2">
    <source>
        <dbReference type="EMBL" id="KAK9725350.1"/>
    </source>
</evidence>
<dbReference type="AlphaFoldDB" id="A0AAW1KS89"/>
<dbReference type="EMBL" id="JBDFQZ010000005">
    <property type="protein sequence ID" value="KAK9725350.1"/>
    <property type="molecule type" value="Genomic_DNA"/>
</dbReference>
<dbReference type="PANTHER" id="PTHR35546">
    <property type="entry name" value="F-BOX PROTEIN INTERACTION DOMAIN PROTEIN-RELATED"/>
    <property type="match status" value="1"/>
</dbReference>
<dbReference type="InterPro" id="IPR036047">
    <property type="entry name" value="F-box-like_dom_sf"/>
</dbReference>
<reference evidence="2" key="1">
    <citation type="submission" date="2024-03" db="EMBL/GenBank/DDBJ databases">
        <title>WGS assembly of Saponaria officinalis var. Norfolk2.</title>
        <authorList>
            <person name="Jenkins J."/>
            <person name="Shu S."/>
            <person name="Grimwood J."/>
            <person name="Barry K."/>
            <person name="Goodstein D."/>
            <person name="Schmutz J."/>
            <person name="Leebens-Mack J."/>
            <person name="Osbourn A."/>
        </authorList>
    </citation>
    <scope>NUCLEOTIDE SEQUENCE [LARGE SCALE GENOMIC DNA]</scope>
    <source>
        <strain evidence="2">JIC</strain>
    </source>
</reference>
<dbReference type="SUPFAM" id="SSF81383">
    <property type="entry name" value="F-box domain"/>
    <property type="match status" value="1"/>
</dbReference>
<proteinExistence type="predicted"/>
<dbReference type="InterPro" id="IPR055290">
    <property type="entry name" value="At3g26010-like"/>
</dbReference>
<organism evidence="2 3">
    <name type="scientific">Saponaria officinalis</name>
    <name type="common">Common soapwort</name>
    <name type="synonym">Lychnis saponaria</name>
    <dbReference type="NCBI Taxonomy" id="3572"/>
    <lineage>
        <taxon>Eukaryota</taxon>
        <taxon>Viridiplantae</taxon>
        <taxon>Streptophyta</taxon>
        <taxon>Embryophyta</taxon>
        <taxon>Tracheophyta</taxon>
        <taxon>Spermatophyta</taxon>
        <taxon>Magnoliopsida</taxon>
        <taxon>eudicotyledons</taxon>
        <taxon>Gunneridae</taxon>
        <taxon>Pentapetalae</taxon>
        <taxon>Caryophyllales</taxon>
        <taxon>Caryophyllaceae</taxon>
        <taxon>Caryophylleae</taxon>
        <taxon>Saponaria</taxon>
    </lineage>
</organism>
<comment type="caution">
    <text evidence="2">The sequence shown here is derived from an EMBL/GenBank/DDBJ whole genome shotgun (WGS) entry which is preliminary data.</text>
</comment>
<dbReference type="SMART" id="SM00256">
    <property type="entry name" value="FBOX"/>
    <property type="match status" value="1"/>
</dbReference>
<dbReference type="InterPro" id="IPR001810">
    <property type="entry name" value="F-box_dom"/>
</dbReference>
<protein>
    <recommendedName>
        <fullName evidence="1">F-box domain-containing protein</fullName>
    </recommendedName>
</protein>
<evidence type="ECO:0000259" key="1">
    <source>
        <dbReference type="SMART" id="SM00256"/>
    </source>
</evidence>
<feature type="domain" description="F-box" evidence="1">
    <location>
        <begin position="20"/>
        <end position="60"/>
    </location>
</feature>
<dbReference type="Pfam" id="PF00646">
    <property type="entry name" value="F-box"/>
    <property type="match status" value="1"/>
</dbReference>
<dbReference type="Proteomes" id="UP001443914">
    <property type="component" value="Unassembled WGS sequence"/>
</dbReference>
<name>A0AAW1KS89_SAPOF</name>
<dbReference type="PANTHER" id="PTHR35546:SF130">
    <property type="entry name" value="EXPRESSED PROTEIN"/>
    <property type="match status" value="1"/>
</dbReference>
<keyword evidence="3" id="KW-1185">Reference proteome</keyword>
<sequence>MNYGVCIKKGSSSTTPIDRLTDDLLLDILCKLPCYRTAVRCKTVSKRWRSLISSRLFVSHAFTMHRDIEDNKPQSCALLLNMTMWDGNSVTSMVVPPRYQRILSLQFLPYPAKIVTTFKDLVLCFGVDPWSELGLYYVCNPITKQWTALPPYERDQESLIRPSPDDQLDLIRLNLLCQKGDDFRVVIIHSFTATDLPLFVTVNSSIYLSETGKWKNVDIKIEQYQTIYKGLFFGNRDLRGVVCKQTVCLRVGCWFFGAFNPFDVTDTFSGTLTAIPLPLKPRRGQSSLSECDGKLIALEHLRIYSDGEVYIAYFLSRKLELNIDNKQPGSLKWEPMSEVYDKVEVHGTVLTPPAPGSHNEWYKVIGVHPKKEHLIYFITPTTKDKMQLVTLNTKLKTLEFSTRLLHHEFSGLNRLYMPNWPTPIRQSIAVSKNKNNS</sequence>
<evidence type="ECO:0000313" key="3">
    <source>
        <dbReference type="Proteomes" id="UP001443914"/>
    </source>
</evidence>
<accession>A0AAW1KS89</accession>
<gene>
    <name evidence="2" type="ORF">RND81_05G137900</name>
</gene>
<dbReference type="Gene3D" id="1.20.1280.50">
    <property type="match status" value="1"/>
</dbReference>